<gene>
    <name evidence="1" type="ORF">NS355_02300</name>
</gene>
<protein>
    <submittedName>
        <fullName evidence="1">Uncharacterized protein</fullName>
    </submittedName>
</protein>
<dbReference type="EMBL" id="LDTF01000007">
    <property type="protein sequence ID" value="KTW01039.1"/>
    <property type="molecule type" value="Genomic_DNA"/>
</dbReference>
<dbReference type="AlphaFoldDB" id="A0A147IYY8"/>
<name>A0A147IYY8_9SPHN</name>
<comment type="caution">
    <text evidence="1">The sequence shown here is derived from an EMBL/GenBank/DDBJ whole genome shotgun (WGS) entry which is preliminary data.</text>
</comment>
<proteinExistence type="predicted"/>
<sequence>MTAKPSGKLMTIDQAIFLEIVERLAEAIGAVERGNGRAVAVAHERECLRAIFSTGATPKGC</sequence>
<dbReference type="Proteomes" id="UP000073923">
    <property type="component" value="Unassembled WGS sequence"/>
</dbReference>
<evidence type="ECO:0000313" key="2">
    <source>
        <dbReference type="Proteomes" id="UP000073923"/>
    </source>
</evidence>
<dbReference type="PATRIC" id="fig|172044.3.peg.2726"/>
<organism evidence="1 2">
    <name type="scientific">Sphingomonas yabuuchiae</name>
    <dbReference type="NCBI Taxonomy" id="172044"/>
    <lineage>
        <taxon>Bacteria</taxon>
        <taxon>Pseudomonadati</taxon>
        <taxon>Pseudomonadota</taxon>
        <taxon>Alphaproteobacteria</taxon>
        <taxon>Sphingomonadales</taxon>
        <taxon>Sphingomonadaceae</taxon>
        <taxon>Sphingomonas</taxon>
    </lineage>
</organism>
<reference evidence="1 2" key="1">
    <citation type="journal article" date="2016" name="Front. Microbiol.">
        <title>Genomic Resource of Rice Seed Associated Bacteria.</title>
        <authorList>
            <person name="Midha S."/>
            <person name="Bansal K."/>
            <person name="Sharma S."/>
            <person name="Kumar N."/>
            <person name="Patil P.P."/>
            <person name="Chaudhry V."/>
            <person name="Patil P.B."/>
        </authorList>
    </citation>
    <scope>NUCLEOTIDE SEQUENCE [LARGE SCALE GENOMIC DNA]</scope>
    <source>
        <strain evidence="1 2">NS355</strain>
    </source>
</reference>
<accession>A0A147IYY8</accession>
<evidence type="ECO:0000313" key="1">
    <source>
        <dbReference type="EMBL" id="KTW01039.1"/>
    </source>
</evidence>